<accession>A0A6J4SSA4</accession>
<reference evidence="1" key="1">
    <citation type="submission" date="2020-02" db="EMBL/GenBank/DDBJ databases">
        <authorList>
            <person name="Meier V. D."/>
        </authorList>
    </citation>
    <scope>NUCLEOTIDE SEQUENCE</scope>
    <source>
        <strain evidence="1">AVDCRST_MAG44</strain>
    </source>
</reference>
<evidence type="ECO:0000313" key="1">
    <source>
        <dbReference type="EMBL" id="CAA9503922.1"/>
    </source>
</evidence>
<name>A0A6J4SSA4_9SPHN</name>
<organism evidence="1">
    <name type="scientific">uncultured Sphingomonas sp</name>
    <dbReference type="NCBI Taxonomy" id="158754"/>
    <lineage>
        <taxon>Bacteria</taxon>
        <taxon>Pseudomonadati</taxon>
        <taxon>Pseudomonadota</taxon>
        <taxon>Alphaproteobacteria</taxon>
        <taxon>Sphingomonadales</taxon>
        <taxon>Sphingomonadaceae</taxon>
        <taxon>Sphingomonas</taxon>
        <taxon>environmental samples</taxon>
    </lineage>
</organism>
<gene>
    <name evidence="1" type="ORF">AVDCRST_MAG44-885</name>
</gene>
<dbReference type="EMBL" id="CADCVY010000066">
    <property type="protein sequence ID" value="CAA9503922.1"/>
    <property type="molecule type" value="Genomic_DNA"/>
</dbReference>
<sequence>MPFLVRNVTTADFRLPICTVQAVRKYCSMASGATLSLFALVLASRRQERKAAVGALIVA</sequence>
<protein>
    <submittedName>
        <fullName evidence="1">Uncharacterized protein</fullName>
    </submittedName>
</protein>
<dbReference type="AlphaFoldDB" id="A0A6J4SSA4"/>
<proteinExistence type="predicted"/>